<reference evidence="2 3" key="1">
    <citation type="submission" date="2019-07" db="EMBL/GenBank/DDBJ databases">
        <title>Whole genome shotgun sequence of Aneurinibacillus danicus NBRC 102444.</title>
        <authorList>
            <person name="Hosoyama A."/>
            <person name="Uohara A."/>
            <person name="Ohji S."/>
            <person name="Ichikawa N."/>
        </authorList>
    </citation>
    <scope>NUCLEOTIDE SEQUENCE [LARGE SCALE GENOMIC DNA]</scope>
    <source>
        <strain evidence="2 3">NBRC 102444</strain>
    </source>
</reference>
<sequence length="116" mass="13929">MIFELRKYTAMPGKMPDLLKRFENHTLRLFKKHDMSIVGFWCAEIDDNSADEIFYLLTFKDRNHLETSWNQFFTDEEWIKVKKESEKNGPLVAGVKSTILRTPAFFREGHEERRRE</sequence>
<evidence type="ECO:0000313" key="3">
    <source>
        <dbReference type="Proteomes" id="UP000321157"/>
    </source>
</evidence>
<evidence type="ECO:0000259" key="1">
    <source>
        <dbReference type="Pfam" id="PF07978"/>
    </source>
</evidence>
<feature type="domain" description="NIPSNAP" evidence="1">
    <location>
        <begin position="3"/>
        <end position="103"/>
    </location>
</feature>
<dbReference type="OrthoDB" id="9809695at2"/>
<dbReference type="InterPro" id="IPR011008">
    <property type="entry name" value="Dimeric_a/b-barrel"/>
</dbReference>
<dbReference type="InterPro" id="IPR012577">
    <property type="entry name" value="NIPSNAP"/>
</dbReference>
<protein>
    <recommendedName>
        <fullName evidence="1">NIPSNAP domain-containing protein</fullName>
    </recommendedName>
</protein>
<dbReference type="Gene3D" id="3.30.70.100">
    <property type="match status" value="1"/>
</dbReference>
<organism evidence="2 3">
    <name type="scientific">Aneurinibacillus danicus</name>
    <dbReference type="NCBI Taxonomy" id="267746"/>
    <lineage>
        <taxon>Bacteria</taxon>
        <taxon>Bacillati</taxon>
        <taxon>Bacillota</taxon>
        <taxon>Bacilli</taxon>
        <taxon>Bacillales</taxon>
        <taxon>Paenibacillaceae</taxon>
        <taxon>Aneurinibacillus group</taxon>
        <taxon>Aneurinibacillus</taxon>
    </lineage>
</organism>
<comment type="caution">
    <text evidence="2">The sequence shown here is derived from an EMBL/GenBank/DDBJ whole genome shotgun (WGS) entry which is preliminary data.</text>
</comment>
<evidence type="ECO:0000313" key="2">
    <source>
        <dbReference type="EMBL" id="GEN36058.1"/>
    </source>
</evidence>
<dbReference type="AlphaFoldDB" id="A0A511VDN3"/>
<gene>
    <name evidence="2" type="ORF">ADA01nite_35180</name>
</gene>
<dbReference type="SUPFAM" id="SSF54909">
    <property type="entry name" value="Dimeric alpha+beta barrel"/>
    <property type="match status" value="1"/>
</dbReference>
<dbReference type="RefSeq" id="WP_146811631.1">
    <property type="nucleotide sequence ID" value="NZ_BJXX01000166.1"/>
</dbReference>
<name>A0A511VDN3_9BACL</name>
<dbReference type="EMBL" id="BJXX01000166">
    <property type="protein sequence ID" value="GEN36058.1"/>
    <property type="molecule type" value="Genomic_DNA"/>
</dbReference>
<dbReference type="Proteomes" id="UP000321157">
    <property type="component" value="Unassembled WGS sequence"/>
</dbReference>
<proteinExistence type="predicted"/>
<accession>A0A511VDN3</accession>
<dbReference type="Pfam" id="PF07978">
    <property type="entry name" value="NIPSNAP"/>
    <property type="match status" value="1"/>
</dbReference>
<keyword evidence="3" id="KW-1185">Reference proteome</keyword>